<reference evidence="3" key="1">
    <citation type="submission" date="2013-03" db="EMBL/GenBank/DDBJ databases">
        <authorList>
            <person name="Jeffery W."/>
            <person name="Warren W."/>
            <person name="Wilson R.K."/>
        </authorList>
    </citation>
    <scope>NUCLEOTIDE SEQUENCE</scope>
    <source>
        <strain evidence="3">female</strain>
    </source>
</reference>
<dbReference type="InParanoid" id="A0A3B1IK57"/>
<proteinExistence type="predicted"/>
<evidence type="ECO:0000259" key="1">
    <source>
        <dbReference type="PROSITE" id="PS50878"/>
    </source>
</evidence>
<dbReference type="InterPro" id="IPR043502">
    <property type="entry name" value="DNA/RNA_pol_sf"/>
</dbReference>
<dbReference type="PROSITE" id="PS50878">
    <property type="entry name" value="RT_POL"/>
    <property type="match status" value="1"/>
</dbReference>
<reference evidence="2" key="4">
    <citation type="submission" date="2025-09" db="UniProtKB">
        <authorList>
            <consortium name="Ensembl"/>
        </authorList>
    </citation>
    <scope>IDENTIFICATION</scope>
</reference>
<dbReference type="AlphaFoldDB" id="A0A3B1IK57"/>
<evidence type="ECO:0000313" key="2">
    <source>
        <dbReference type="Ensembl" id="ENSAMXP00000030267.1"/>
    </source>
</evidence>
<dbReference type="SUPFAM" id="SSF56672">
    <property type="entry name" value="DNA/RNA polymerases"/>
    <property type="match status" value="1"/>
</dbReference>
<dbReference type="CDD" id="cd01650">
    <property type="entry name" value="RT_nLTR_like"/>
    <property type="match status" value="1"/>
</dbReference>
<dbReference type="PANTHER" id="PTHR19446">
    <property type="entry name" value="REVERSE TRANSCRIPTASES"/>
    <property type="match status" value="1"/>
</dbReference>
<feature type="domain" description="Reverse transcriptase" evidence="1">
    <location>
        <begin position="399"/>
        <end position="669"/>
    </location>
</feature>
<keyword evidence="3" id="KW-1185">Reference proteome</keyword>
<evidence type="ECO:0000313" key="3">
    <source>
        <dbReference type="Proteomes" id="UP000018467"/>
    </source>
</evidence>
<dbReference type="InterPro" id="IPR036691">
    <property type="entry name" value="Endo/exonu/phosph_ase_sf"/>
</dbReference>
<accession>A0A3B1IK57</accession>
<dbReference type="SUPFAM" id="SSF56219">
    <property type="entry name" value="DNase I-like"/>
    <property type="match status" value="1"/>
</dbReference>
<organism evidence="2 3">
    <name type="scientific">Astyanax mexicanus</name>
    <name type="common">Blind cave fish</name>
    <name type="synonym">Astyanax fasciatus mexicanus</name>
    <dbReference type="NCBI Taxonomy" id="7994"/>
    <lineage>
        <taxon>Eukaryota</taxon>
        <taxon>Metazoa</taxon>
        <taxon>Chordata</taxon>
        <taxon>Craniata</taxon>
        <taxon>Vertebrata</taxon>
        <taxon>Euteleostomi</taxon>
        <taxon>Actinopterygii</taxon>
        <taxon>Neopterygii</taxon>
        <taxon>Teleostei</taxon>
        <taxon>Ostariophysi</taxon>
        <taxon>Characiformes</taxon>
        <taxon>Characoidei</taxon>
        <taxon>Acestrorhamphidae</taxon>
        <taxon>Acestrorhamphinae</taxon>
        <taxon>Astyanax</taxon>
    </lineage>
</organism>
<dbReference type="STRING" id="7994.ENSAMXP00000030267"/>
<dbReference type="Pfam" id="PF00078">
    <property type="entry name" value="RVT_1"/>
    <property type="match status" value="1"/>
</dbReference>
<name>A0A3B1IK57_ASTMX</name>
<dbReference type="Ensembl" id="ENSAMXT00000031192.1">
    <property type="protein sequence ID" value="ENSAMXP00000030267.1"/>
    <property type="gene ID" value="ENSAMXG00000041150.1"/>
</dbReference>
<dbReference type="Proteomes" id="UP000018467">
    <property type="component" value="Unassembled WGS sequence"/>
</dbReference>
<dbReference type="GeneTree" id="ENSGT00940000163630"/>
<protein>
    <recommendedName>
        <fullName evidence="1">Reverse transcriptase domain-containing protein</fullName>
    </recommendedName>
</protein>
<dbReference type="Bgee" id="ENSAMXG00000041150">
    <property type="expression patterns" value="Expressed in zone of skin and 7 other cell types or tissues"/>
</dbReference>
<reference evidence="3" key="2">
    <citation type="journal article" date="2014" name="Nat. Commun.">
        <title>The cavefish genome reveals candidate genes for eye loss.</title>
        <authorList>
            <person name="McGaugh S.E."/>
            <person name="Gross J.B."/>
            <person name="Aken B."/>
            <person name="Blin M."/>
            <person name="Borowsky R."/>
            <person name="Chalopin D."/>
            <person name="Hinaux H."/>
            <person name="Jeffery W.R."/>
            <person name="Keene A."/>
            <person name="Ma L."/>
            <person name="Minx P."/>
            <person name="Murphy D."/>
            <person name="O'Quin K.E."/>
            <person name="Retaux S."/>
            <person name="Rohner N."/>
            <person name="Searle S.M."/>
            <person name="Stahl B.A."/>
            <person name="Tabin C."/>
            <person name="Volff J.N."/>
            <person name="Yoshizawa M."/>
            <person name="Warren W.C."/>
        </authorList>
    </citation>
    <scope>NUCLEOTIDE SEQUENCE [LARGE SCALE GENOMIC DNA]</scope>
    <source>
        <strain evidence="3">female</strain>
    </source>
</reference>
<sequence length="1012" mass="115300">MLQNMPVTLVCLYAPNWDDDGFFTKLFTNLPNADTHHLIIGGDFNLVQDVFLDRSSSKPISLSKSASVLRGLAAQFGLTDPWRSKYPKSRAFSFFSHAHHSFSRIDFFLLDNRIMHLVGSCDYQAISLSDHAPVTTLISFPLNKSSPKQWRFTSHMLADSDFKKMISTLISFYFSVNDTPDTGSGSLWEAFKAFMRGQIISQVSFTRKMDRAKVDRLLEELKQLDLAYASSPSSALYTKRCQLHLEYELLMTDRIVRQLRQTKQRFFEQGDKAGRLLAQQARATCASRFIPRIKLPSGDLTLDPFKINKTFLDYYSELYTSEHSSDTPSYLHMPESLTYPKISTDIAKDLGQPISPSEVQNAIDSLKNGKSPGPDGFTAEFYKTFATQLVPFLTRVYNDAFKSGKLPQSLTSASISLLLKKDKDPTLCSSYRPISLLNVDFKILSKILAQRLQKVMPILITTDQTGFISGRHSFFNTRRLFNILYSPPSNTPEIVVSLDAEKAFDRVEWDHLFATLERFGFDTDFIKWVQLLYTEPTASVQTNGINSSPFLLNRGTRQGCPLSPLLFNLAIEPLAIWLRSLSQFKGIIRYGLEHKLSLYADDLLLYISDPSTSLPPVLETLAQFGRISGYKLNLQKSEVILVNPLAKSLPHSLFPFKVSERFRYLGVFFTSSIGSLFAHNFSPLLEKCKADMARWATLPLSAVGRINLIKMVTLPRFLYLFQHIPVFIKKSFFTNFDSQLNSFIWNNKPPRIKRSILQLPKSEGGLALPNFRHYYWASNLLKILYWINPGPLESRPPWVHTETASAQFSLHAVLCSQLPIFPYKISQSPAVTASVRIWSQFRRQFGLQRASIHMPILNNYLFIPACSDPTFRKWVDNGLSTIKDLYTQDVFSSFSDLAAKYNSFIDKILSRNPTDKHLISDIYDLINSLCDDPNLNSKQSWERDLGITISEDEWTAALGQVHSSSICARHGLMQCKVLHKAHYTNARLAKIFPDRSDVCEKCGHFYFILFYF</sequence>
<dbReference type="InterPro" id="IPR000477">
    <property type="entry name" value="RT_dom"/>
</dbReference>
<reference evidence="2" key="3">
    <citation type="submission" date="2025-08" db="UniProtKB">
        <authorList>
            <consortium name="Ensembl"/>
        </authorList>
    </citation>
    <scope>IDENTIFICATION</scope>
</reference>
<dbReference type="Gene3D" id="3.60.10.10">
    <property type="entry name" value="Endonuclease/exonuclease/phosphatase"/>
    <property type="match status" value="1"/>
</dbReference>